<feature type="domain" description="Clp R" evidence="7">
    <location>
        <begin position="1"/>
        <end position="144"/>
    </location>
</feature>
<dbReference type="InterPro" id="IPR003959">
    <property type="entry name" value="ATPase_AAA_core"/>
</dbReference>
<dbReference type="InterPro" id="IPR004176">
    <property type="entry name" value="Clp_R_N"/>
</dbReference>
<comment type="similarity">
    <text evidence="6">Belongs to the ClpA/ClpB family.</text>
</comment>
<sequence length="750" mass="84574">MGFDDTLDEIITAAYSEAKYDMHKYFTPEHILYASLFYDDGIKIIKNSGGSVEDLKKELEKYFLDNIEKLDKGEPVQTEGVQNIINSAAKHVFSSGNESITIGDVYVAIYDDENSFGGYYLKKQGITRLNLLNYITHGISVVNSKLDNSYDYEENDEDYYAYDYYEENDKTASNNFIDDITEKAAKGLIDPVIGRKDIIRRTLQVLCRRRKNNPIHVGEPGVGKTSITEGIAELIVKGDVPGVLKGSKIYSLDMASMVAGTKYRGDFEERIKKILNDIEKQDKPIVYIDEIHTIIGAGAVSGGSIDASNILKPYLVGGKIKFIGSTTYDEYKKIFEKDRALSRRFQKIDVKEPTVEETYDILKGIKEKYEKYHNVRYTDNALEAAAKFSAKYINDRFLPDKAIDVIDECGALSQMERKDNEVISIDIKEIESVISSISGVPVTEVSENEIEKLKSLEKVLKQNIFGQDSAIEAVVKAVKRSRAGLNDESKTIANLLFVGPTGVGKTEIARKISEVLNIKLIRFDMSEYQEKHTVARLIGSPPGYVGYEEGGLLTDAIRKNPYSVLLLDEIEKAHQDILNVLLQIMDYATLTDTSGKKADFRNVILIMTSNKGAVGVGKSIIGFGHRTVGGEYIDKEVNRYFSPEFRNRLDDIIIFNEMNLQMAELIVKKEFRYFKDKLKAKDIEIEITEECIKWIADKALSSKYGAREIIRIIKKDIKSYFVDEVLFGKLSHGGKAVVDIDNDKIHIVEE</sequence>
<dbReference type="RefSeq" id="WP_406786498.1">
    <property type="nucleotide sequence ID" value="NZ_JBJIAA010000004.1"/>
</dbReference>
<dbReference type="InterPro" id="IPR019489">
    <property type="entry name" value="Clp_ATPase_C"/>
</dbReference>
<dbReference type="InterPro" id="IPR027417">
    <property type="entry name" value="P-loop_NTPase"/>
</dbReference>
<dbReference type="SUPFAM" id="SSF52540">
    <property type="entry name" value="P-loop containing nucleoside triphosphate hydrolases"/>
    <property type="match status" value="2"/>
</dbReference>
<dbReference type="Pfam" id="PF07724">
    <property type="entry name" value="AAA_2"/>
    <property type="match status" value="1"/>
</dbReference>
<dbReference type="InterPro" id="IPR041546">
    <property type="entry name" value="ClpA/ClpB_AAA_lid"/>
</dbReference>
<evidence type="ECO:0000256" key="4">
    <source>
        <dbReference type="ARBA" id="ARBA00023186"/>
    </source>
</evidence>
<dbReference type="Proteomes" id="UP001623592">
    <property type="component" value="Unassembled WGS sequence"/>
</dbReference>
<dbReference type="PANTHER" id="PTHR11638">
    <property type="entry name" value="ATP-DEPENDENT CLP PROTEASE"/>
    <property type="match status" value="1"/>
</dbReference>
<organism evidence="8 9">
    <name type="scientific">Clostridium neuense</name>
    <dbReference type="NCBI Taxonomy" id="1728934"/>
    <lineage>
        <taxon>Bacteria</taxon>
        <taxon>Bacillati</taxon>
        <taxon>Bacillota</taxon>
        <taxon>Clostridia</taxon>
        <taxon>Eubacteriales</taxon>
        <taxon>Clostridiaceae</taxon>
        <taxon>Clostridium</taxon>
    </lineage>
</organism>
<dbReference type="CDD" id="cd19499">
    <property type="entry name" value="RecA-like_ClpB_Hsp104-like"/>
    <property type="match status" value="1"/>
</dbReference>
<keyword evidence="3 6" id="KW-0067">ATP-binding</keyword>
<keyword evidence="8" id="KW-0645">Protease</keyword>
<dbReference type="InterPro" id="IPR013461">
    <property type="entry name" value="ClpA"/>
</dbReference>
<evidence type="ECO:0000256" key="2">
    <source>
        <dbReference type="ARBA" id="ARBA00022741"/>
    </source>
</evidence>
<keyword evidence="8" id="KW-0378">Hydrolase</keyword>
<dbReference type="PRINTS" id="PR00300">
    <property type="entry name" value="CLPPROTEASEA"/>
</dbReference>
<name>A0ABW8TC98_9CLOT</name>
<dbReference type="Pfam" id="PF02861">
    <property type="entry name" value="Clp_N"/>
    <property type="match status" value="1"/>
</dbReference>
<dbReference type="GO" id="GO:0006508">
    <property type="term" value="P:proteolysis"/>
    <property type="evidence" value="ECO:0007669"/>
    <property type="project" value="UniProtKB-KW"/>
</dbReference>
<evidence type="ECO:0000256" key="6">
    <source>
        <dbReference type="RuleBase" id="RU004432"/>
    </source>
</evidence>
<dbReference type="CDD" id="cd00009">
    <property type="entry name" value="AAA"/>
    <property type="match status" value="1"/>
</dbReference>
<reference evidence="8 9" key="1">
    <citation type="submission" date="2024-11" db="EMBL/GenBank/DDBJ databases">
        <authorList>
            <person name="Heng Y.C."/>
            <person name="Lim A.C.H."/>
            <person name="Lee J.K.Y."/>
            <person name="Kittelmann S."/>
        </authorList>
    </citation>
    <scope>NUCLEOTIDE SEQUENCE [LARGE SCALE GENOMIC DNA]</scope>
    <source>
        <strain evidence="8 9">WILCCON 0114</strain>
    </source>
</reference>
<dbReference type="Pfam" id="PF00004">
    <property type="entry name" value="AAA"/>
    <property type="match status" value="1"/>
</dbReference>
<dbReference type="Pfam" id="PF10431">
    <property type="entry name" value="ClpB_D2-small"/>
    <property type="match status" value="1"/>
</dbReference>
<evidence type="ECO:0000256" key="5">
    <source>
        <dbReference type="PROSITE-ProRule" id="PRU01251"/>
    </source>
</evidence>
<comment type="caution">
    <text evidence="8">The sequence shown here is derived from an EMBL/GenBank/DDBJ whole genome shotgun (WGS) entry which is preliminary data.</text>
</comment>
<dbReference type="SUPFAM" id="SSF81923">
    <property type="entry name" value="Double Clp-N motif"/>
    <property type="match status" value="1"/>
</dbReference>
<dbReference type="PROSITE" id="PS51903">
    <property type="entry name" value="CLP_R"/>
    <property type="match status" value="1"/>
</dbReference>
<dbReference type="EMBL" id="JBJIAA010000004">
    <property type="protein sequence ID" value="MFL0249827.1"/>
    <property type="molecule type" value="Genomic_DNA"/>
</dbReference>
<dbReference type="Pfam" id="PF17871">
    <property type="entry name" value="AAA_lid_9"/>
    <property type="match status" value="1"/>
</dbReference>
<dbReference type="NCBIfam" id="TIGR02639">
    <property type="entry name" value="ClpA"/>
    <property type="match status" value="1"/>
</dbReference>
<keyword evidence="2 6" id="KW-0547">Nucleotide-binding</keyword>
<dbReference type="GO" id="GO:0005524">
    <property type="term" value="F:ATP binding"/>
    <property type="evidence" value="ECO:0007669"/>
    <property type="project" value="UniProtKB-KW"/>
</dbReference>
<dbReference type="SMART" id="SM01086">
    <property type="entry name" value="ClpB_D2-small"/>
    <property type="match status" value="1"/>
</dbReference>
<dbReference type="InterPro" id="IPR050130">
    <property type="entry name" value="ClpA_ClpB"/>
</dbReference>
<dbReference type="InterPro" id="IPR018368">
    <property type="entry name" value="ClpA/B_CS1"/>
</dbReference>
<dbReference type="InterPro" id="IPR028299">
    <property type="entry name" value="ClpA/B_CS2"/>
</dbReference>
<dbReference type="InterPro" id="IPR001270">
    <property type="entry name" value="ClpA/B"/>
</dbReference>
<evidence type="ECO:0000259" key="7">
    <source>
        <dbReference type="PROSITE" id="PS51903"/>
    </source>
</evidence>
<dbReference type="PROSITE" id="PS00870">
    <property type="entry name" value="CLPAB_1"/>
    <property type="match status" value="1"/>
</dbReference>
<keyword evidence="4 6" id="KW-0143">Chaperone</keyword>
<dbReference type="SMART" id="SM00382">
    <property type="entry name" value="AAA"/>
    <property type="match status" value="2"/>
</dbReference>
<gene>
    <name evidence="8" type="primary">clpA</name>
    <name evidence="8" type="ORF">ACJDT4_05285</name>
</gene>
<dbReference type="Gene3D" id="1.10.1780.10">
    <property type="entry name" value="Clp, N-terminal domain"/>
    <property type="match status" value="1"/>
</dbReference>
<accession>A0ABW8TC98</accession>
<keyword evidence="1 5" id="KW-0677">Repeat</keyword>
<dbReference type="PROSITE" id="PS00871">
    <property type="entry name" value="CLPAB_2"/>
    <property type="match status" value="1"/>
</dbReference>
<dbReference type="Gene3D" id="1.10.8.60">
    <property type="match status" value="2"/>
</dbReference>
<dbReference type="InterPro" id="IPR003593">
    <property type="entry name" value="AAA+_ATPase"/>
</dbReference>
<keyword evidence="9" id="KW-1185">Reference proteome</keyword>
<dbReference type="InterPro" id="IPR036628">
    <property type="entry name" value="Clp_N_dom_sf"/>
</dbReference>
<evidence type="ECO:0000313" key="8">
    <source>
        <dbReference type="EMBL" id="MFL0249827.1"/>
    </source>
</evidence>
<protein>
    <submittedName>
        <fullName evidence="8">ATP-dependent Clp protease ATP-binding subunit ClpA</fullName>
    </submittedName>
</protein>
<dbReference type="Gene3D" id="3.40.50.300">
    <property type="entry name" value="P-loop containing nucleotide triphosphate hydrolases"/>
    <property type="match status" value="2"/>
</dbReference>
<dbReference type="GO" id="GO:0008233">
    <property type="term" value="F:peptidase activity"/>
    <property type="evidence" value="ECO:0007669"/>
    <property type="project" value="UniProtKB-KW"/>
</dbReference>
<evidence type="ECO:0000256" key="3">
    <source>
        <dbReference type="ARBA" id="ARBA00022840"/>
    </source>
</evidence>
<dbReference type="PANTHER" id="PTHR11638:SF111">
    <property type="entry name" value="ATP-DEPENDENT CLP PROTEASE ATP-BINDING SUBUNIT CLPA"/>
    <property type="match status" value="1"/>
</dbReference>
<evidence type="ECO:0000256" key="1">
    <source>
        <dbReference type="ARBA" id="ARBA00022737"/>
    </source>
</evidence>
<evidence type="ECO:0000313" key="9">
    <source>
        <dbReference type="Proteomes" id="UP001623592"/>
    </source>
</evidence>
<proteinExistence type="inferred from homology"/>